<dbReference type="Gene3D" id="3.30.70.270">
    <property type="match status" value="1"/>
</dbReference>
<dbReference type="Proteomes" id="UP000887013">
    <property type="component" value="Unassembled WGS sequence"/>
</dbReference>
<dbReference type="PANTHER" id="PTHR37984">
    <property type="entry name" value="PROTEIN CBG26694"/>
    <property type="match status" value="1"/>
</dbReference>
<protein>
    <recommendedName>
        <fullName evidence="1">Reverse transcriptase domain-containing protein</fullName>
    </recommendedName>
</protein>
<proteinExistence type="predicted"/>
<keyword evidence="3" id="KW-1185">Reference proteome</keyword>
<accession>A0A8X6Q4B4</accession>
<gene>
    <name evidence="2" type="primary">BSL78_14290</name>
    <name evidence="2" type="ORF">NPIL_243221</name>
</gene>
<organism evidence="2 3">
    <name type="scientific">Nephila pilipes</name>
    <name type="common">Giant wood spider</name>
    <name type="synonym">Nephila maculata</name>
    <dbReference type="NCBI Taxonomy" id="299642"/>
    <lineage>
        <taxon>Eukaryota</taxon>
        <taxon>Metazoa</taxon>
        <taxon>Ecdysozoa</taxon>
        <taxon>Arthropoda</taxon>
        <taxon>Chelicerata</taxon>
        <taxon>Arachnida</taxon>
        <taxon>Araneae</taxon>
        <taxon>Araneomorphae</taxon>
        <taxon>Entelegynae</taxon>
        <taxon>Araneoidea</taxon>
        <taxon>Nephilidae</taxon>
        <taxon>Nephila</taxon>
    </lineage>
</organism>
<feature type="domain" description="Reverse transcriptase" evidence="1">
    <location>
        <begin position="7"/>
        <end position="107"/>
    </location>
</feature>
<name>A0A8X6Q4B4_NEPPI</name>
<dbReference type="EMBL" id="BMAW01075954">
    <property type="protein sequence ID" value="GFT99304.1"/>
    <property type="molecule type" value="Genomic_DNA"/>
</dbReference>
<evidence type="ECO:0000259" key="1">
    <source>
        <dbReference type="Pfam" id="PF00078"/>
    </source>
</evidence>
<dbReference type="AlphaFoldDB" id="A0A8X6Q4B4"/>
<dbReference type="PANTHER" id="PTHR37984:SF7">
    <property type="entry name" value="INTEGRASE CATALYTIC DOMAIN-CONTAINING PROTEIN"/>
    <property type="match status" value="1"/>
</dbReference>
<dbReference type="InterPro" id="IPR043128">
    <property type="entry name" value="Rev_trsase/Diguanyl_cyclase"/>
</dbReference>
<dbReference type="SUPFAM" id="SSF56672">
    <property type="entry name" value="DNA/RNA polymerases"/>
    <property type="match status" value="1"/>
</dbReference>
<dbReference type="GO" id="GO:0071897">
    <property type="term" value="P:DNA biosynthetic process"/>
    <property type="evidence" value="ECO:0007669"/>
    <property type="project" value="UniProtKB-ARBA"/>
</dbReference>
<evidence type="ECO:0000313" key="3">
    <source>
        <dbReference type="Proteomes" id="UP000887013"/>
    </source>
</evidence>
<dbReference type="InterPro" id="IPR050951">
    <property type="entry name" value="Retrovirus_Pol_polyprotein"/>
</dbReference>
<dbReference type="InterPro" id="IPR000477">
    <property type="entry name" value="RT_dom"/>
</dbReference>
<sequence length="115" mass="13784">MTSEEVLCEVKNSTVFSKLDLKYVYWHTKFDEESSLMTTFQTPFGRYRCLRLTIWLKSSTREIFQMKMREAFENIPGLINIADDIVIHGKNEREHNKILSKFLERYKVKQTNKKL</sequence>
<comment type="caution">
    <text evidence="2">The sequence shown here is derived from an EMBL/GenBank/DDBJ whole genome shotgun (WGS) entry which is preliminary data.</text>
</comment>
<reference evidence="2" key="1">
    <citation type="submission" date="2020-08" db="EMBL/GenBank/DDBJ databases">
        <title>Multicomponent nature underlies the extraordinary mechanical properties of spider dragline silk.</title>
        <authorList>
            <person name="Kono N."/>
            <person name="Nakamura H."/>
            <person name="Mori M."/>
            <person name="Yoshida Y."/>
            <person name="Ohtoshi R."/>
            <person name="Malay A.D."/>
            <person name="Moran D.A.P."/>
            <person name="Tomita M."/>
            <person name="Numata K."/>
            <person name="Arakawa K."/>
        </authorList>
    </citation>
    <scope>NUCLEOTIDE SEQUENCE</scope>
</reference>
<dbReference type="InterPro" id="IPR043502">
    <property type="entry name" value="DNA/RNA_pol_sf"/>
</dbReference>
<evidence type="ECO:0000313" key="2">
    <source>
        <dbReference type="EMBL" id="GFT99304.1"/>
    </source>
</evidence>
<dbReference type="Gene3D" id="3.10.10.10">
    <property type="entry name" value="HIV Type 1 Reverse Transcriptase, subunit A, domain 1"/>
    <property type="match status" value="1"/>
</dbReference>
<dbReference type="OrthoDB" id="6512428at2759"/>
<dbReference type="Pfam" id="PF00078">
    <property type="entry name" value="RVT_1"/>
    <property type="match status" value="1"/>
</dbReference>